<feature type="non-terminal residue" evidence="1">
    <location>
        <position position="81"/>
    </location>
</feature>
<feature type="non-terminal residue" evidence="1">
    <location>
        <position position="1"/>
    </location>
</feature>
<dbReference type="EMBL" id="CAJOBI010199352">
    <property type="protein sequence ID" value="CAF4986414.1"/>
    <property type="molecule type" value="Genomic_DNA"/>
</dbReference>
<gene>
    <name evidence="1" type="ORF">GIL414_LOCUS41317</name>
    <name evidence="2" type="ORF">SMN809_LOCUS56018</name>
</gene>
<evidence type="ECO:0000313" key="2">
    <source>
        <dbReference type="EMBL" id="CAF4986414.1"/>
    </source>
</evidence>
<name>A0A8S2ZV64_9BILA</name>
<dbReference type="AlphaFoldDB" id="A0A8S2ZV64"/>
<dbReference type="InterPro" id="IPR001969">
    <property type="entry name" value="Aspartic_peptidase_AS"/>
</dbReference>
<proteinExistence type="predicted"/>
<evidence type="ECO:0008006" key="4">
    <source>
        <dbReference type="Google" id="ProtNLM"/>
    </source>
</evidence>
<dbReference type="GO" id="GO:0006508">
    <property type="term" value="P:proteolysis"/>
    <property type="evidence" value="ECO:0007669"/>
    <property type="project" value="InterPro"/>
</dbReference>
<dbReference type="Proteomes" id="UP000676336">
    <property type="component" value="Unassembled WGS sequence"/>
</dbReference>
<dbReference type="EMBL" id="CAJOBJ010116819">
    <property type="protein sequence ID" value="CAF4657066.1"/>
    <property type="molecule type" value="Genomic_DNA"/>
</dbReference>
<dbReference type="PROSITE" id="PS00141">
    <property type="entry name" value="ASP_PROTEASE"/>
    <property type="match status" value="1"/>
</dbReference>
<protein>
    <recommendedName>
        <fullName evidence="4">MBL fold metallo-hydrolase</fullName>
    </recommendedName>
</protein>
<evidence type="ECO:0000313" key="3">
    <source>
        <dbReference type="Proteomes" id="UP000681720"/>
    </source>
</evidence>
<accession>A0A8S2ZV64</accession>
<comment type="caution">
    <text evidence="1">The sequence shown here is derived from an EMBL/GenBank/DDBJ whole genome shotgun (WGS) entry which is preliminary data.</text>
</comment>
<evidence type="ECO:0000313" key="1">
    <source>
        <dbReference type="EMBL" id="CAF4657066.1"/>
    </source>
</evidence>
<dbReference type="SUPFAM" id="SSF56281">
    <property type="entry name" value="Metallo-hydrolase/oxidoreductase"/>
    <property type="match status" value="1"/>
</dbReference>
<dbReference type="Proteomes" id="UP000681720">
    <property type="component" value="Unassembled WGS sequence"/>
</dbReference>
<dbReference type="GO" id="GO:0004190">
    <property type="term" value="F:aspartic-type endopeptidase activity"/>
    <property type="evidence" value="ECO:0007669"/>
    <property type="project" value="InterPro"/>
</dbReference>
<reference evidence="1" key="1">
    <citation type="submission" date="2021-02" db="EMBL/GenBank/DDBJ databases">
        <authorList>
            <person name="Nowell W R."/>
        </authorList>
    </citation>
    <scope>NUCLEOTIDE SEQUENCE</scope>
</reference>
<organism evidence="1 3">
    <name type="scientific">Rotaria magnacalcarata</name>
    <dbReference type="NCBI Taxonomy" id="392030"/>
    <lineage>
        <taxon>Eukaryota</taxon>
        <taxon>Metazoa</taxon>
        <taxon>Spiralia</taxon>
        <taxon>Gnathifera</taxon>
        <taxon>Rotifera</taxon>
        <taxon>Eurotatoria</taxon>
        <taxon>Bdelloidea</taxon>
        <taxon>Philodinida</taxon>
        <taxon>Philodinidae</taxon>
        <taxon>Rotaria</taxon>
    </lineage>
</organism>
<sequence>GNNIALLIDSGATVSLVSLPIQQRVEQIILNWCIIHKKQRRDIKLVVAHTHNHLDHVAGDTQFQNQPYTTVVGTSVNEVSQ</sequence>
<dbReference type="InterPro" id="IPR036866">
    <property type="entry name" value="RibonucZ/Hydroxyglut_hydro"/>
</dbReference>